<keyword evidence="5" id="KW-1185">Reference proteome</keyword>
<dbReference type="GO" id="GO:0042597">
    <property type="term" value="C:periplasmic space"/>
    <property type="evidence" value="ECO:0007669"/>
    <property type="project" value="UniProtKB-ARBA"/>
</dbReference>
<evidence type="ECO:0000313" key="4">
    <source>
        <dbReference type="EMBL" id="ANI91346.1"/>
    </source>
</evidence>
<dbReference type="AlphaFoldDB" id="A0A173LGA6"/>
<name>A0A173LGA6_9ACTN</name>
<dbReference type="Gene3D" id="3.90.76.10">
    <property type="entry name" value="Dipeptide-binding Protein, Domain 1"/>
    <property type="match status" value="1"/>
</dbReference>
<feature type="chain" id="PRO_5008008653" evidence="2">
    <location>
        <begin position="23"/>
        <end position="541"/>
    </location>
</feature>
<dbReference type="SUPFAM" id="SSF53850">
    <property type="entry name" value="Periplasmic binding protein-like II"/>
    <property type="match status" value="1"/>
</dbReference>
<dbReference type="GO" id="GO:0015833">
    <property type="term" value="P:peptide transport"/>
    <property type="evidence" value="ECO:0007669"/>
    <property type="project" value="TreeGrafter"/>
</dbReference>
<evidence type="ECO:0000256" key="1">
    <source>
        <dbReference type="SAM" id="MobiDB-lite"/>
    </source>
</evidence>
<feature type="signal peptide" evidence="2">
    <location>
        <begin position="1"/>
        <end position="22"/>
    </location>
</feature>
<dbReference type="PANTHER" id="PTHR30290:SF83">
    <property type="entry name" value="ABC TRANSPORTER SUBSTRATE-BINDING PROTEIN"/>
    <property type="match status" value="1"/>
</dbReference>
<feature type="domain" description="Solute-binding protein family 5" evidence="3">
    <location>
        <begin position="79"/>
        <end position="462"/>
    </location>
</feature>
<dbReference type="CDD" id="cd00995">
    <property type="entry name" value="PBP2_NikA_DppA_OppA_like"/>
    <property type="match status" value="1"/>
</dbReference>
<evidence type="ECO:0000256" key="2">
    <source>
        <dbReference type="SAM" id="SignalP"/>
    </source>
</evidence>
<dbReference type="OrthoDB" id="9046151at2"/>
<dbReference type="KEGG" id="dtm:BJL86_0543"/>
<sequence>MRRFNKVVAVSAAALLAGTSLAACSSDGSGGGDSGDNVISAFNTEPQNPLIPTNTNEVGGGRVVDLLFEGLVSYDTKGEISNAVAEEITPNDDATEFNIKLKEGKTFSDGSPVTANSFVDAWNYGAASKNAQLAQSFFEPIEGFEAVSEEGATETELSGLEVVSDTEFNVTLSRPTADFPDRLGYSAFSPLPESAYDDMDAFGENPIGNGPYKLGDEGWTHNESIQLVPNEEYEGEQEPKNEGIDFRIYSSMDTAYLDVQGGQLDLMDYRVPSQNYGTYESDFPDSNVNQPAAVFQSFTIPERLEHWGGEEGKLRRKAISMAFDRDEITETIFEGTHTPAVDFTTPAIEGGGEELENGDVLQYNPDEAKKLWAEADEMSPFSGSLDIAYNADGDHQAWAEAVTNQIRETLGIESEGVSVPTFQQIRDDVTDRTIETAFRTGWQADYPSTMSFLTDLYRTGAGSNDGDYSSEEFDRLIDEAGSETDEDKRAEIVHDAQNVLLEDLPAIPLWYSNVSTAWNPELKDVEYNWKSVPVYTQITKN</sequence>
<reference evidence="4 5" key="1">
    <citation type="submission" date="2016-06" db="EMBL/GenBank/DDBJ databases">
        <title>Complete genome sequence of a saline-alkali tolerant type strain Dietzia timorensis ID05-A0528T.</title>
        <authorList>
            <person name="Wu X."/>
        </authorList>
    </citation>
    <scope>NUCLEOTIDE SEQUENCE [LARGE SCALE GENOMIC DNA]</scope>
    <source>
        <strain evidence="4 5">ID05-A0528</strain>
    </source>
</reference>
<dbReference type="GO" id="GO:0043190">
    <property type="term" value="C:ATP-binding cassette (ABC) transporter complex"/>
    <property type="evidence" value="ECO:0007669"/>
    <property type="project" value="InterPro"/>
</dbReference>
<organism evidence="4 5">
    <name type="scientific">Dietzia timorensis</name>
    <dbReference type="NCBI Taxonomy" id="499555"/>
    <lineage>
        <taxon>Bacteria</taxon>
        <taxon>Bacillati</taxon>
        <taxon>Actinomycetota</taxon>
        <taxon>Actinomycetes</taxon>
        <taxon>Mycobacteriales</taxon>
        <taxon>Dietziaceae</taxon>
        <taxon>Dietzia</taxon>
    </lineage>
</organism>
<proteinExistence type="predicted"/>
<dbReference type="EMBL" id="CP015961">
    <property type="protein sequence ID" value="ANI91346.1"/>
    <property type="molecule type" value="Genomic_DNA"/>
</dbReference>
<dbReference type="InterPro" id="IPR030678">
    <property type="entry name" value="Peptide/Ni-bd"/>
</dbReference>
<protein>
    <submittedName>
        <fullName evidence="4">Oligopeptide-binding protein OppA</fullName>
    </submittedName>
</protein>
<dbReference type="InterPro" id="IPR000914">
    <property type="entry name" value="SBP_5_dom"/>
</dbReference>
<feature type="compositionally biased region" description="Polar residues" evidence="1">
    <location>
        <begin position="40"/>
        <end position="55"/>
    </location>
</feature>
<dbReference type="Gene3D" id="3.10.105.10">
    <property type="entry name" value="Dipeptide-binding Protein, Domain 3"/>
    <property type="match status" value="1"/>
</dbReference>
<dbReference type="Proteomes" id="UP000186104">
    <property type="component" value="Chromosome"/>
</dbReference>
<dbReference type="STRING" id="499555.BJL86_0543"/>
<gene>
    <name evidence="4" type="ORF">BJL86_0543</name>
</gene>
<accession>A0A173LGA6</accession>
<dbReference type="PANTHER" id="PTHR30290">
    <property type="entry name" value="PERIPLASMIC BINDING COMPONENT OF ABC TRANSPORTER"/>
    <property type="match status" value="1"/>
</dbReference>
<dbReference type="GO" id="GO:1904680">
    <property type="term" value="F:peptide transmembrane transporter activity"/>
    <property type="evidence" value="ECO:0007669"/>
    <property type="project" value="TreeGrafter"/>
</dbReference>
<dbReference type="Gene3D" id="3.40.190.10">
    <property type="entry name" value="Periplasmic binding protein-like II"/>
    <property type="match status" value="1"/>
</dbReference>
<dbReference type="Pfam" id="PF00496">
    <property type="entry name" value="SBP_bac_5"/>
    <property type="match status" value="1"/>
</dbReference>
<feature type="region of interest" description="Disordered" evidence="1">
    <location>
        <begin position="35"/>
        <end position="55"/>
    </location>
</feature>
<evidence type="ECO:0000313" key="5">
    <source>
        <dbReference type="Proteomes" id="UP000186104"/>
    </source>
</evidence>
<dbReference type="InterPro" id="IPR039424">
    <property type="entry name" value="SBP_5"/>
</dbReference>
<evidence type="ECO:0000259" key="3">
    <source>
        <dbReference type="Pfam" id="PF00496"/>
    </source>
</evidence>
<keyword evidence="2" id="KW-0732">Signal</keyword>
<dbReference type="PIRSF" id="PIRSF002741">
    <property type="entry name" value="MppA"/>
    <property type="match status" value="1"/>
</dbReference>
<dbReference type="PROSITE" id="PS51257">
    <property type="entry name" value="PROKAR_LIPOPROTEIN"/>
    <property type="match status" value="1"/>
</dbReference>